<evidence type="ECO:0000313" key="6">
    <source>
        <dbReference type="Proteomes" id="UP000005240"/>
    </source>
</evidence>
<dbReference type="STRING" id="630390.A0A180H0F6"/>
<proteinExistence type="predicted"/>
<feature type="compositionally biased region" description="Basic and acidic residues" evidence="1">
    <location>
        <begin position="38"/>
        <end position="50"/>
    </location>
</feature>
<evidence type="ECO:0000313" key="4">
    <source>
        <dbReference type="EMBL" id="OAV98547.1"/>
    </source>
</evidence>
<dbReference type="Proteomes" id="UP000005240">
    <property type="component" value="Unassembled WGS sequence"/>
</dbReference>
<dbReference type="EnsemblFungi" id="PTTG_01817-t43_1">
    <property type="protein sequence ID" value="PTTG_01817-t43_1-p1"/>
    <property type="gene ID" value="PTTG_01817"/>
</dbReference>
<keyword evidence="2" id="KW-0732">Signal</keyword>
<protein>
    <recommendedName>
        <fullName evidence="3">Protein CPL1-like domain-containing protein</fullName>
    </recommendedName>
</protein>
<gene>
    <name evidence="4" type="ORF">PTTG_01817</name>
</gene>
<evidence type="ECO:0000256" key="1">
    <source>
        <dbReference type="SAM" id="MobiDB-lite"/>
    </source>
</evidence>
<evidence type="ECO:0000313" key="5">
    <source>
        <dbReference type="EnsemblFungi" id="PTTG_01817-t43_1-p1"/>
    </source>
</evidence>
<evidence type="ECO:0000259" key="3">
    <source>
        <dbReference type="Pfam" id="PF21671"/>
    </source>
</evidence>
<dbReference type="PANTHER" id="PTHR35192">
    <property type="entry name" value="PROTEIN, PUTATIVE-RELATED"/>
    <property type="match status" value="1"/>
</dbReference>
<name>A0A180H0F6_PUCT1</name>
<keyword evidence="6" id="KW-1185">Reference proteome</keyword>
<dbReference type="Pfam" id="PF21671">
    <property type="entry name" value="CPL1-like"/>
    <property type="match status" value="1"/>
</dbReference>
<reference evidence="4" key="1">
    <citation type="submission" date="2009-11" db="EMBL/GenBank/DDBJ databases">
        <authorList>
            <consortium name="The Broad Institute Genome Sequencing Platform"/>
            <person name="Ward D."/>
            <person name="Feldgarden M."/>
            <person name="Earl A."/>
            <person name="Young S.K."/>
            <person name="Zeng Q."/>
            <person name="Koehrsen M."/>
            <person name="Alvarado L."/>
            <person name="Berlin A."/>
            <person name="Bochicchio J."/>
            <person name="Borenstein D."/>
            <person name="Chapman S.B."/>
            <person name="Chen Z."/>
            <person name="Engels R."/>
            <person name="Freedman E."/>
            <person name="Gellesch M."/>
            <person name="Goldberg J."/>
            <person name="Griggs A."/>
            <person name="Gujja S."/>
            <person name="Heilman E."/>
            <person name="Heiman D."/>
            <person name="Hepburn T."/>
            <person name="Howarth C."/>
            <person name="Jen D."/>
            <person name="Larson L."/>
            <person name="Lewis B."/>
            <person name="Mehta T."/>
            <person name="Park D."/>
            <person name="Pearson M."/>
            <person name="Roberts A."/>
            <person name="Saif S."/>
            <person name="Shea T."/>
            <person name="Shenoy N."/>
            <person name="Sisk P."/>
            <person name="Stolte C."/>
            <person name="Sykes S."/>
            <person name="Thomson T."/>
            <person name="Walk T."/>
            <person name="White J."/>
            <person name="Yandava C."/>
            <person name="Izard J."/>
            <person name="Baranova O.V."/>
            <person name="Blanton J.M."/>
            <person name="Tanner A.C."/>
            <person name="Dewhirst F.E."/>
            <person name="Haas B."/>
            <person name="Nusbaum C."/>
            <person name="Birren B."/>
        </authorList>
    </citation>
    <scope>NUCLEOTIDE SEQUENCE [LARGE SCALE GENOMIC DNA]</scope>
    <source>
        <strain evidence="4">1-1 BBBD Race 1</strain>
    </source>
</reference>
<sequence length="174" mass="19450">MNMLLTVLAIPILVNYVTSSPDPSFPSGSARVQHRHERPGYDQDSEESRCPRPLHSCPIMTAHHLSKPNPNHSIIPTPVRKHKTSAWECVDLQEELTACGSCDNDCTRIPHVKGVGCEEGTCRILSCKTGFSPHFHKEKDGRLRITGCVSKKSHHKFDFFGSLNQRPGGSRKKR</sequence>
<reference evidence="5 6" key="3">
    <citation type="journal article" date="2017" name="G3 (Bethesda)">
        <title>Comparative analysis highlights variable genome content of wheat rusts and divergence of the mating loci.</title>
        <authorList>
            <person name="Cuomo C.A."/>
            <person name="Bakkeren G."/>
            <person name="Khalil H.B."/>
            <person name="Panwar V."/>
            <person name="Joly D."/>
            <person name="Linning R."/>
            <person name="Sakthikumar S."/>
            <person name="Song X."/>
            <person name="Adiconis X."/>
            <person name="Fan L."/>
            <person name="Goldberg J.M."/>
            <person name="Levin J.Z."/>
            <person name="Young S."/>
            <person name="Zeng Q."/>
            <person name="Anikster Y."/>
            <person name="Bruce M."/>
            <person name="Wang M."/>
            <person name="Yin C."/>
            <person name="McCallum B."/>
            <person name="Szabo L.J."/>
            <person name="Hulbert S."/>
            <person name="Chen X."/>
            <person name="Fellers J.P."/>
        </authorList>
    </citation>
    <scope>NUCLEOTIDE SEQUENCE</scope>
    <source>
        <strain evidence="5">isolate 1-1 / race 1 (BBBD)</strain>
        <strain evidence="6">Isolate 1-1 / race 1 (BBBD)</strain>
    </source>
</reference>
<dbReference type="VEuPathDB" id="FungiDB:PTTG_01817"/>
<dbReference type="OrthoDB" id="2503117at2759"/>
<accession>A0A180H0F6</accession>
<feature type="signal peptide" evidence="2">
    <location>
        <begin position="1"/>
        <end position="19"/>
    </location>
</feature>
<dbReference type="AlphaFoldDB" id="A0A180H0F6"/>
<organism evidence="4">
    <name type="scientific">Puccinia triticina (isolate 1-1 / race 1 (BBBD))</name>
    <name type="common">Brown leaf rust fungus</name>
    <dbReference type="NCBI Taxonomy" id="630390"/>
    <lineage>
        <taxon>Eukaryota</taxon>
        <taxon>Fungi</taxon>
        <taxon>Dikarya</taxon>
        <taxon>Basidiomycota</taxon>
        <taxon>Pucciniomycotina</taxon>
        <taxon>Pucciniomycetes</taxon>
        <taxon>Pucciniales</taxon>
        <taxon>Pucciniaceae</taxon>
        <taxon>Puccinia</taxon>
    </lineage>
</organism>
<feature type="domain" description="Protein CPL1-like" evidence="3">
    <location>
        <begin position="87"/>
        <end position="136"/>
    </location>
</feature>
<evidence type="ECO:0000256" key="2">
    <source>
        <dbReference type="SAM" id="SignalP"/>
    </source>
</evidence>
<feature type="chain" id="PRO_5008110523" description="Protein CPL1-like domain-containing protein" evidence="2">
    <location>
        <begin position="20"/>
        <end position="174"/>
    </location>
</feature>
<feature type="region of interest" description="Disordered" evidence="1">
    <location>
        <begin position="23"/>
        <end position="50"/>
    </location>
</feature>
<dbReference type="EMBL" id="ADAS02000006">
    <property type="protein sequence ID" value="OAV98547.1"/>
    <property type="molecule type" value="Genomic_DNA"/>
</dbReference>
<dbReference type="InterPro" id="IPR048661">
    <property type="entry name" value="CPL1-like"/>
</dbReference>
<dbReference type="InterPro" id="IPR038955">
    <property type="entry name" value="PriA/CPL1_fungi"/>
</dbReference>
<reference evidence="5" key="4">
    <citation type="submission" date="2025-05" db="UniProtKB">
        <authorList>
            <consortium name="EnsemblFungi"/>
        </authorList>
    </citation>
    <scope>IDENTIFICATION</scope>
    <source>
        <strain evidence="5">isolate 1-1 / race 1 (BBBD)</strain>
    </source>
</reference>
<dbReference type="PANTHER" id="PTHR35192:SF2">
    <property type="entry name" value="APPLE DOMAIN-CONTAINING PROTEIN"/>
    <property type="match status" value="1"/>
</dbReference>
<reference evidence="4" key="2">
    <citation type="submission" date="2016-05" db="EMBL/GenBank/DDBJ databases">
        <title>Comparative analysis highlights variable genome content of wheat rusts and divergence of the mating loci.</title>
        <authorList>
            <person name="Cuomo C.A."/>
            <person name="Bakkeren G."/>
            <person name="Szabo L."/>
            <person name="Khalil H."/>
            <person name="Joly D."/>
            <person name="Goldberg J."/>
            <person name="Young S."/>
            <person name="Zeng Q."/>
            <person name="Fellers J."/>
        </authorList>
    </citation>
    <scope>NUCLEOTIDE SEQUENCE [LARGE SCALE GENOMIC DNA]</scope>
    <source>
        <strain evidence="4">1-1 BBBD Race 1</strain>
    </source>
</reference>